<dbReference type="InterPro" id="IPR039426">
    <property type="entry name" value="TonB-dep_rcpt-like"/>
</dbReference>
<evidence type="ECO:0000313" key="10">
    <source>
        <dbReference type="EMBL" id="MEA5667561.1"/>
    </source>
</evidence>
<dbReference type="RefSeq" id="WP_323438523.1">
    <property type="nucleotide sequence ID" value="NZ_JAYFUH010000088.1"/>
</dbReference>
<evidence type="ECO:0000259" key="9">
    <source>
        <dbReference type="Pfam" id="PF00593"/>
    </source>
</evidence>
<dbReference type="InterPro" id="IPR000531">
    <property type="entry name" value="Beta-barrel_TonB"/>
</dbReference>
<evidence type="ECO:0000256" key="5">
    <source>
        <dbReference type="ARBA" id="ARBA00023077"/>
    </source>
</evidence>
<evidence type="ECO:0000256" key="2">
    <source>
        <dbReference type="ARBA" id="ARBA00022448"/>
    </source>
</evidence>
<dbReference type="PANTHER" id="PTHR47234:SF2">
    <property type="entry name" value="TONB-DEPENDENT RECEPTOR"/>
    <property type="match status" value="1"/>
</dbReference>
<evidence type="ECO:0000256" key="3">
    <source>
        <dbReference type="ARBA" id="ARBA00022452"/>
    </source>
</evidence>
<dbReference type="Gene3D" id="2.40.170.20">
    <property type="entry name" value="TonB-dependent receptor, beta-barrel domain"/>
    <property type="match status" value="1"/>
</dbReference>
<protein>
    <submittedName>
        <fullName evidence="10">TonB-dependent receptor</fullName>
    </submittedName>
</protein>
<organism evidence="10 11">
    <name type="scientific">Stenotrophomonas capsici</name>
    <dbReference type="NCBI Taxonomy" id="3110230"/>
    <lineage>
        <taxon>Bacteria</taxon>
        <taxon>Pseudomonadati</taxon>
        <taxon>Pseudomonadota</taxon>
        <taxon>Gammaproteobacteria</taxon>
        <taxon>Lysobacterales</taxon>
        <taxon>Lysobacteraceae</taxon>
        <taxon>Stenotrophomonas</taxon>
    </lineage>
</organism>
<evidence type="ECO:0000256" key="7">
    <source>
        <dbReference type="ARBA" id="ARBA00023237"/>
    </source>
</evidence>
<feature type="non-terminal residue" evidence="10">
    <location>
        <position position="1"/>
    </location>
</feature>
<dbReference type="PANTHER" id="PTHR47234">
    <property type="match status" value="1"/>
</dbReference>
<keyword evidence="11" id="KW-1185">Reference proteome</keyword>
<name>A0ABU5V2K7_9GAMM</name>
<keyword evidence="5" id="KW-0798">TonB box</keyword>
<proteinExistence type="inferred from homology"/>
<keyword evidence="3 8" id="KW-1134">Transmembrane beta strand</keyword>
<evidence type="ECO:0000313" key="11">
    <source>
        <dbReference type="Proteomes" id="UP001301653"/>
    </source>
</evidence>
<gene>
    <name evidence="10" type="ORF">VA603_08480</name>
</gene>
<dbReference type="EMBL" id="JAYFUH010000088">
    <property type="protein sequence ID" value="MEA5667561.1"/>
    <property type="molecule type" value="Genomic_DNA"/>
</dbReference>
<accession>A0ABU5V2K7</accession>
<evidence type="ECO:0000256" key="1">
    <source>
        <dbReference type="ARBA" id="ARBA00004571"/>
    </source>
</evidence>
<dbReference type="PROSITE" id="PS52016">
    <property type="entry name" value="TONB_DEPENDENT_REC_3"/>
    <property type="match status" value="1"/>
</dbReference>
<keyword evidence="2 8" id="KW-0813">Transport</keyword>
<comment type="similarity">
    <text evidence="8">Belongs to the TonB-dependent receptor family.</text>
</comment>
<evidence type="ECO:0000256" key="8">
    <source>
        <dbReference type="PROSITE-ProRule" id="PRU01360"/>
    </source>
</evidence>
<dbReference type="Pfam" id="PF00593">
    <property type="entry name" value="TonB_dep_Rec_b-barrel"/>
    <property type="match status" value="1"/>
</dbReference>
<evidence type="ECO:0000256" key="6">
    <source>
        <dbReference type="ARBA" id="ARBA00023136"/>
    </source>
</evidence>
<feature type="domain" description="TonB-dependent receptor-like beta-barrel" evidence="9">
    <location>
        <begin position="15"/>
        <end position="238"/>
    </location>
</feature>
<sequence>STISDPLTGTSLSALVIGGGNPRLDPEKADTLTVGFTWAPARAPGLIMSVDYFDIEIKDVITQVSAQETVLRCIAGNQAMCGRVVRDGNGEIERINSNYVNLAEYRTNGVDVDLMYSLPAATLFAAMPGQFHARVLATWVDSLTTYDGKNSFEYVTSQGLTGGSGVPRWRGNATFGWRGDRYSAQARARYLSAGVYNNQLQLTNGDIGSYVYWDVGGRMRLPMSADREFEIYADISNLFDRKSPLGAVGSPYYDVVGRYYTLGARMRF</sequence>
<comment type="subcellular location">
    <subcellularLocation>
        <location evidence="1 8">Cell outer membrane</location>
        <topology evidence="1 8">Multi-pass membrane protein</topology>
    </subcellularLocation>
</comment>
<dbReference type="Proteomes" id="UP001301653">
    <property type="component" value="Unassembled WGS sequence"/>
</dbReference>
<comment type="caution">
    <text evidence="10">The sequence shown here is derived from an EMBL/GenBank/DDBJ whole genome shotgun (WGS) entry which is preliminary data.</text>
</comment>
<keyword evidence="4 8" id="KW-0812">Transmembrane</keyword>
<keyword evidence="10" id="KW-0675">Receptor</keyword>
<dbReference type="InterPro" id="IPR036942">
    <property type="entry name" value="Beta-barrel_TonB_sf"/>
</dbReference>
<reference evidence="10 11" key="1">
    <citation type="submission" date="2023-12" db="EMBL/GenBank/DDBJ databases">
        <title>Stenotrophomonas guangdongensis sp. nov., isolated from wilted pepper plants (Capsicum annuum).</title>
        <authorList>
            <person name="Qiu M."/>
            <person name="Li Y."/>
            <person name="Liu Q."/>
            <person name="Zhang X."/>
            <person name="Huang Y."/>
            <person name="Guo R."/>
            <person name="Hu M."/>
            <person name="Zhou J."/>
            <person name="Zhou X."/>
        </authorList>
    </citation>
    <scope>NUCLEOTIDE SEQUENCE [LARGE SCALE GENOMIC DNA]</scope>
    <source>
        <strain evidence="10 11">MH1</strain>
    </source>
</reference>
<dbReference type="SUPFAM" id="SSF56935">
    <property type="entry name" value="Porins"/>
    <property type="match status" value="1"/>
</dbReference>
<keyword evidence="6 8" id="KW-0472">Membrane</keyword>
<evidence type="ECO:0000256" key="4">
    <source>
        <dbReference type="ARBA" id="ARBA00022692"/>
    </source>
</evidence>
<keyword evidence="7 8" id="KW-0998">Cell outer membrane</keyword>